<dbReference type="PANTHER" id="PTHR42705:SF2">
    <property type="entry name" value="BIFUNCTIONAL NON-HOMOLOGOUS END JOINING PROTEIN LIGD"/>
    <property type="match status" value="1"/>
</dbReference>
<dbReference type="Pfam" id="PF01068">
    <property type="entry name" value="DNA_ligase_A_M"/>
    <property type="match status" value="1"/>
</dbReference>
<keyword evidence="14" id="KW-0238">DNA-binding</keyword>
<dbReference type="InterPro" id="IPR012309">
    <property type="entry name" value="DNA_ligase_ATP-dep_C"/>
</dbReference>
<proteinExistence type="inferred from homology"/>
<dbReference type="NCBIfam" id="TIGR02779">
    <property type="entry name" value="NHEJ_ligase_lig"/>
    <property type="match status" value="1"/>
</dbReference>
<keyword evidence="16" id="KW-0234">DNA repair</keyword>
<evidence type="ECO:0000256" key="4">
    <source>
        <dbReference type="ARBA" id="ARBA00022679"/>
    </source>
</evidence>
<comment type="similarity">
    <text evidence="22">In the N-terminal section; belongs to the LigD polymerase family.</text>
</comment>
<dbReference type="InterPro" id="IPR014144">
    <property type="entry name" value="LigD_PE_domain"/>
</dbReference>
<reference evidence="25 26" key="1">
    <citation type="submission" date="2023-06" db="EMBL/GenBank/DDBJ databases">
        <authorList>
            <person name="Feng G."/>
            <person name="Li J."/>
            <person name="Zhu H."/>
        </authorList>
    </citation>
    <scope>NUCLEOTIDE SEQUENCE [LARGE SCALE GENOMIC DNA]</scope>
    <source>
        <strain evidence="25 26">RHCKG28</strain>
    </source>
</reference>
<dbReference type="InterPro" id="IPR052171">
    <property type="entry name" value="NHEJ_LigD"/>
</dbReference>
<evidence type="ECO:0000256" key="9">
    <source>
        <dbReference type="ARBA" id="ARBA00022763"/>
    </source>
</evidence>
<dbReference type="GO" id="GO:0003910">
    <property type="term" value="F:DNA ligase (ATP) activity"/>
    <property type="evidence" value="ECO:0007669"/>
    <property type="project" value="UniProtKB-EC"/>
</dbReference>
<dbReference type="Gene3D" id="3.30.1490.70">
    <property type="match status" value="1"/>
</dbReference>
<dbReference type="SUPFAM" id="SSF56091">
    <property type="entry name" value="DNA ligase/mRNA capping enzyme, catalytic domain"/>
    <property type="match status" value="1"/>
</dbReference>
<keyword evidence="6" id="KW-0540">Nuclease</keyword>
<evidence type="ECO:0000256" key="23">
    <source>
        <dbReference type="SAM" id="MobiDB-lite"/>
    </source>
</evidence>
<dbReference type="Pfam" id="PF04679">
    <property type="entry name" value="DNA_ligase_A_C"/>
    <property type="match status" value="1"/>
</dbReference>
<feature type="domain" description="ATP-dependent DNA ligase family profile" evidence="24">
    <location>
        <begin position="628"/>
        <end position="751"/>
    </location>
</feature>
<name>A0ABT7TW86_9MICO</name>
<evidence type="ECO:0000313" key="26">
    <source>
        <dbReference type="Proteomes" id="UP001236404"/>
    </source>
</evidence>
<dbReference type="CDD" id="cd07971">
    <property type="entry name" value="OBF_DNA_ligase_LigD"/>
    <property type="match status" value="1"/>
</dbReference>
<keyword evidence="26" id="KW-1185">Reference proteome</keyword>
<evidence type="ECO:0000256" key="3">
    <source>
        <dbReference type="ARBA" id="ARBA00022598"/>
    </source>
</evidence>
<feature type="region of interest" description="Disordered" evidence="23">
    <location>
        <begin position="822"/>
        <end position="841"/>
    </location>
</feature>
<dbReference type="PROSITE" id="PS50160">
    <property type="entry name" value="DNA_LIGASE_A3"/>
    <property type="match status" value="1"/>
</dbReference>
<evidence type="ECO:0000256" key="2">
    <source>
        <dbReference type="ARBA" id="ARBA00012727"/>
    </source>
</evidence>
<dbReference type="SUPFAM" id="SSF50249">
    <property type="entry name" value="Nucleic acid-binding proteins"/>
    <property type="match status" value="1"/>
</dbReference>
<evidence type="ECO:0000256" key="18">
    <source>
        <dbReference type="ARBA" id="ARBA00023268"/>
    </source>
</evidence>
<comment type="cofactor">
    <cofactor evidence="1">
        <name>Mn(2+)</name>
        <dbReference type="ChEBI" id="CHEBI:29035"/>
    </cofactor>
</comment>
<keyword evidence="13" id="KW-0239">DNA-directed DNA polymerase</keyword>
<evidence type="ECO:0000256" key="1">
    <source>
        <dbReference type="ARBA" id="ARBA00001936"/>
    </source>
</evidence>
<keyword evidence="4" id="KW-0808">Transferase</keyword>
<evidence type="ECO:0000256" key="13">
    <source>
        <dbReference type="ARBA" id="ARBA00022932"/>
    </source>
</evidence>
<keyword evidence="9" id="KW-0227">DNA damage</keyword>
<keyword evidence="11" id="KW-0269">Exonuclease</keyword>
<comment type="caution">
    <text evidence="25">The sequence shown here is derived from an EMBL/GenBank/DDBJ whole genome shotgun (WGS) entry which is preliminary data.</text>
</comment>
<evidence type="ECO:0000256" key="7">
    <source>
        <dbReference type="ARBA" id="ARBA00022723"/>
    </source>
</evidence>
<dbReference type="NCBIfam" id="NF007210">
    <property type="entry name" value="PRK09632.1"/>
    <property type="match status" value="1"/>
</dbReference>
<feature type="region of interest" description="Disordered" evidence="23">
    <location>
        <begin position="297"/>
        <end position="350"/>
    </location>
</feature>
<comment type="catalytic activity">
    <reaction evidence="20">
        <text>ATP + (deoxyribonucleotide)n-3'-hydroxyl + 5'-phospho-(deoxyribonucleotide)m = (deoxyribonucleotide)n+m + AMP + diphosphate.</text>
        <dbReference type="EC" id="6.5.1.1"/>
    </reaction>
</comment>
<keyword evidence="10" id="KW-0378">Hydrolase</keyword>
<evidence type="ECO:0000256" key="12">
    <source>
        <dbReference type="ARBA" id="ARBA00022840"/>
    </source>
</evidence>
<dbReference type="EMBL" id="JAUCMN010000015">
    <property type="protein sequence ID" value="MDM7893144.1"/>
    <property type="molecule type" value="Genomic_DNA"/>
</dbReference>
<gene>
    <name evidence="25" type="ORF">QUG93_15745</name>
</gene>
<evidence type="ECO:0000256" key="5">
    <source>
        <dbReference type="ARBA" id="ARBA00022695"/>
    </source>
</evidence>
<evidence type="ECO:0000256" key="19">
    <source>
        <dbReference type="ARBA" id="ARBA00029943"/>
    </source>
</evidence>
<dbReference type="Pfam" id="PF21686">
    <property type="entry name" value="LigD_Prim-Pol"/>
    <property type="match status" value="1"/>
</dbReference>
<evidence type="ECO:0000259" key="24">
    <source>
        <dbReference type="PROSITE" id="PS50160"/>
    </source>
</evidence>
<sequence length="841" mass="92698">MSPVARKTTVLVGDRRIALTNTDKVLYPGTGTTKGQVIAYYERVAPWMIPHVKDRPVTRKRWANGVDGKVFFEKNLPDSAPDWVRHHTIAHKEHDTEYPIVDDLPTLVWMAQQAALELHVPQWRFGPRGGQQHPDRIVLDLDPGEGVGLRECVEVAVAARELLQGMGLDPYPVTSGSKGIHLYAGLDGRVTTAQVSDVAHELAKALEQDLPDLVLSSMSRAERTGKVFVDWSQNNGNKTTIAPYSLRGRDRPTVAAPRTWDELGQRGLAQLTMDEVLDRLEAHGDLLHPVASAALSVGRPDSGHWDSDRTQRANDAERPGRDRLATYRAKRDPSRTPEPVPVDAPSVREDGTPTFVIQEHHATRDHYDFRLEHDGVLVSWALPKGEPTDPGKNHLAVMTEDHPLEYGGFEGTIPVGEYGGGTVTIWDDGTYELEKWREGEEVIVTLHGRTNGVRRLALLHTRGRGKGRDGDEKNWLIHRTKDQPDRLADAGGGTGAGGASRPSAATARAERKRIDAAAPSATAPTDRRTMQATLASGALRLDPADWAFEMKWDGIRALATVRDGRVTLRSRNDNDLTDQYPELQELGERAGVDGVYDGEVVALDERGRPSFQLLQDRMGVTKPREVEAARRRTPVHLLLFDVLEADGHDLTRLGYTARREALTTVVEPGGAIEVPPEADGDLDRAVADSAERGLEGVVAKKRSSRYAEGRRSEAWLKVKHHASQEVVVGGWRPGNGRRAGGIGSLLLGVPGPDGLEYVGRVGTGFRDRDLDEIAEVLGKAERATSPFVDVPRPDARDAHWVRPTRVGEVEFAEWTADGRLRQPSWRGWRPDKDPGDVVRES</sequence>
<dbReference type="NCBIfam" id="TIGR02777">
    <property type="entry name" value="LigD_PE_dom"/>
    <property type="match status" value="1"/>
</dbReference>
<evidence type="ECO:0000256" key="6">
    <source>
        <dbReference type="ARBA" id="ARBA00022722"/>
    </source>
</evidence>
<evidence type="ECO:0000256" key="16">
    <source>
        <dbReference type="ARBA" id="ARBA00023204"/>
    </source>
</evidence>
<keyword evidence="17" id="KW-0464">Manganese</keyword>
<feature type="compositionally biased region" description="Basic and acidic residues" evidence="23">
    <location>
        <begin position="301"/>
        <end position="335"/>
    </location>
</feature>
<keyword evidence="15" id="KW-0233">DNA recombination</keyword>
<dbReference type="RefSeq" id="WP_289475539.1">
    <property type="nucleotide sequence ID" value="NZ_JAUCMN010000015.1"/>
</dbReference>
<keyword evidence="18" id="KW-0511">Multifunctional enzyme</keyword>
<dbReference type="InterPro" id="IPR014146">
    <property type="entry name" value="LigD_ligase_dom"/>
</dbReference>
<evidence type="ECO:0000256" key="17">
    <source>
        <dbReference type="ARBA" id="ARBA00023211"/>
    </source>
</evidence>
<evidence type="ECO:0000256" key="22">
    <source>
        <dbReference type="ARBA" id="ARBA00049990"/>
    </source>
</evidence>
<dbReference type="InterPro" id="IPR012340">
    <property type="entry name" value="NA-bd_OB-fold"/>
</dbReference>
<feature type="region of interest" description="Disordered" evidence="23">
    <location>
        <begin position="463"/>
        <end position="526"/>
    </location>
</feature>
<dbReference type="PANTHER" id="PTHR42705">
    <property type="entry name" value="BIFUNCTIONAL NON-HOMOLOGOUS END JOINING PROTEIN LIGD"/>
    <property type="match status" value="1"/>
</dbReference>
<keyword evidence="8" id="KW-0547">Nucleotide-binding</keyword>
<keyword evidence="5" id="KW-0548">Nucleotidyltransferase</keyword>
<keyword evidence="7" id="KW-0479">Metal-binding</keyword>
<keyword evidence="3 25" id="KW-0436">Ligase</keyword>
<protein>
    <recommendedName>
        <fullName evidence="2">DNA ligase (ATP)</fullName>
        <ecNumber evidence="2">6.5.1.1</ecNumber>
    </recommendedName>
    <alternativeName>
        <fullName evidence="19">NHEJ DNA polymerase</fullName>
    </alternativeName>
</protein>
<organism evidence="25 26">
    <name type="scientific">Curtobacterium caseinilyticum</name>
    <dbReference type="NCBI Taxonomy" id="3055137"/>
    <lineage>
        <taxon>Bacteria</taxon>
        <taxon>Bacillati</taxon>
        <taxon>Actinomycetota</taxon>
        <taxon>Actinomycetes</taxon>
        <taxon>Micrococcales</taxon>
        <taxon>Microbacteriaceae</taxon>
        <taxon>Curtobacterium</taxon>
    </lineage>
</organism>
<dbReference type="EC" id="6.5.1.1" evidence="2"/>
<dbReference type="InterPro" id="IPR012310">
    <property type="entry name" value="DNA_ligase_ATP-dep_cent"/>
</dbReference>
<dbReference type="Gene3D" id="2.40.50.140">
    <property type="entry name" value="Nucleic acid-binding proteins"/>
    <property type="match status" value="1"/>
</dbReference>
<dbReference type="Pfam" id="PF13298">
    <property type="entry name" value="LigD_N"/>
    <property type="match status" value="1"/>
</dbReference>
<evidence type="ECO:0000256" key="11">
    <source>
        <dbReference type="ARBA" id="ARBA00022839"/>
    </source>
</evidence>
<evidence type="ECO:0000313" key="25">
    <source>
        <dbReference type="EMBL" id="MDM7893144.1"/>
    </source>
</evidence>
<evidence type="ECO:0000256" key="8">
    <source>
        <dbReference type="ARBA" id="ARBA00022741"/>
    </source>
</evidence>
<dbReference type="PROSITE" id="PS00697">
    <property type="entry name" value="DNA_LIGASE_A1"/>
    <property type="match status" value="1"/>
</dbReference>
<dbReference type="CDD" id="cd07906">
    <property type="entry name" value="Adenylation_DNA_ligase_LigD_LigC"/>
    <property type="match status" value="1"/>
</dbReference>
<evidence type="ECO:0000256" key="10">
    <source>
        <dbReference type="ARBA" id="ARBA00022801"/>
    </source>
</evidence>
<dbReference type="NCBIfam" id="TIGR02778">
    <property type="entry name" value="ligD_pol"/>
    <property type="match status" value="1"/>
</dbReference>
<evidence type="ECO:0000256" key="21">
    <source>
        <dbReference type="ARBA" id="ARBA00049981"/>
    </source>
</evidence>
<dbReference type="Proteomes" id="UP001236404">
    <property type="component" value="Unassembled WGS sequence"/>
</dbReference>
<dbReference type="CDD" id="cd04863">
    <property type="entry name" value="MtLigD_Pol_like"/>
    <property type="match status" value="1"/>
</dbReference>
<evidence type="ECO:0000256" key="15">
    <source>
        <dbReference type="ARBA" id="ARBA00023172"/>
    </source>
</evidence>
<dbReference type="Gene3D" id="3.90.920.10">
    <property type="entry name" value="DNA primase, PRIM domain"/>
    <property type="match status" value="1"/>
</dbReference>
<keyword evidence="12" id="KW-0067">ATP-binding</keyword>
<dbReference type="InterPro" id="IPR016059">
    <property type="entry name" value="DNA_ligase_ATP-dep_CS"/>
</dbReference>
<dbReference type="Gene3D" id="3.30.470.30">
    <property type="entry name" value="DNA ligase/mRNA capping enzyme"/>
    <property type="match status" value="1"/>
</dbReference>
<dbReference type="InterPro" id="IPR033649">
    <property type="entry name" value="MtLigD_Pol-like"/>
</dbReference>
<evidence type="ECO:0000256" key="20">
    <source>
        <dbReference type="ARBA" id="ARBA00034003"/>
    </source>
</evidence>
<comment type="similarity">
    <text evidence="21">In the C-terminal section; belongs to the ATP-dependent DNA ligase family.</text>
</comment>
<feature type="compositionally biased region" description="Basic and acidic residues" evidence="23">
    <location>
        <begin position="466"/>
        <end position="488"/>
    </location>
</feature>
<evidence type="ECO:0000256" key="14">
    <source>
        <dbReference type="ARBA" id="ARBA00023125"/>
    </source>
</evidence>
<feature type="compositionally biased region" description="Basic and acidic residues" evidence="23">
    <location>
        <begin position="828"/>
        <end position="841"/>
    </location>
</feature>
<accession>A0ABT7TW86</accession>
<dbReference type="InterPro" id="IPR014145">
    <property type="entry name" value="LigD_pol_dom"/>
</dbReference>